<evidence type="ECO:0000313" key="2">
    <source>
        <dbReference type="EMBL" id="SVE11260.1"/>
    </source>
</evidence>
<reference evidence="2" key="1">
    <citation type="submission" date="2018-05" db="EMBL/GenBank/DDBJ databases">
        <authorList>
            <person name="Lanie J.A."/>
            <person name="Ng W.-L."/>
            <person name="Kazmierczak K.M."/>
            <person name="Andrzejewski T.M."/>
            <person name="Davidsen T.M."/>
            <person name="Wayne K.J."/>
            <person name="Tettelin H."/>
            <person name="Glass J.I."/>
            <person name="Rusch D."/>
            <person name="Podicherti R."/>
            <person name="Tsui H.-C.T."/>
            <person name="Winkler M.E."/>
        </authorList>
    </citation>
    <scope>NUCLEOTIDE SEQUENCE</scope>
</reference>
<dbReference type="InterPro" id="IPR010827">
    <property type="entry name" value="BamA/TamA_POTRA"/>
</dbReference>
<feature type="non-terminal residue" evidence="2">
    <location>
        <position position="165"/>
    </location>
</feature>
<name>A0A383AUQ7_9ZZZZ</name>
<evidence type="ECO:0000259" key="1">
    <source>
        <dbReference type="Pfam" id="PF07244"/>
    </source>
</evidence>
<dbReference type="GO" id="GO:0019867">
    <property type="term" value="C:outer membrane"/>
    <property type="evidence" value="ECO:0007669"/>
    <property type="project" value="InterPro"/>
</dbReference>
<gene>
    <name evidence="2" type="ORF">METZ01_LOCUS464114</name>
</gene>
<sequence>VSSVINHASDCHDRPARSRATKIDIPTGACRWIAAGFAGLLCLPGTLGAADVITGIDVRGNTRTHREVILRELLFEPGDTLASAALTESERNLRRLLFLGHVNIYSKPVAPGSVAVAVLVEDLYARTLSPLFSGDDEEVSYGAVAVDYNLLGRGRTARLTAFDDA</sequence>
<dbReference type="AlphaFoldDB" id="A0A383AUQ7"/>
<organism evidence="2">
    <name type="scientific">marine metagenome</name>
    <dbReference type="NCBI Taxonomy" id="408172"/>
    <lineage>
        <taxon>unclassified sequences</taxon>
        <taxon>metagenomes</taxon>
        <taxon>ecological metagenomes</taxon>
    </lineage>
</organism>
<dbReference type="Gene3D" id="3.10.20.310">
    <property type="entry name" value="membrane protein fhac"/>
    <property type="match status" value="1"/>
</dbReference>
<feature type="domain" description="POTRA" evidence="1">
    <location>
        <begin position="53"/>
        <end position="98"/>
    </location>
</feature>
<feature type="non-terminal residue" evidence="2">
    <location>
        <position position="1"/>
    </location>
</feature>
<proteinExistence type="predicted"/>
<protein>
    <recommendedName>
        <fullName evidence="1">POTRA domain-containing protein</fullName>
    </recommendedName>
</protein>
<dbReference type="Pfam" id="PF07244">
    <property type="entry name" value="POTRA"/>
    <property type="match status" value="1"/>
</dbReference>
<accession>A0A383AUQ7</accession>
<dbReference type="EMBL" id="UINC01194929">
    <property type="protein sequence ID" value="SVE11260.1"/>
    <property type="molecule type" value="Genomic_DNA"/>
</dbReference>